<feature type="compositionally biased region" description="Low complexity" evidence="1">
    <location>
        <begin position="12"/>
        <end position="28"/>
    </location>
</feature>
<feature type="compositionally biased region" description="Basic and acidic residues" evidence="1">
    <location>
        <begin position="280"/>
        <end position="290"/>
    </location>
</feature>
<dbReference type="PANTHER" id="PTHR33327">
    <property type="entry name" value="ENDONUCLEASE"/>
    <property type="match status" value="1"/>
</dbReference>
<dbReference type="InterPro" id="IPR055469">
    <property type="entry name" value="DUF7041"/>
</dbReference>
<protein>
    <recommendedName>
        <fullName evidence="2">DUF7041 domain-containing protein</fullName>
    </recommendedName>
</protein>
<accession>A0AAD9RD77</accession>
<evidence type="ECO:0000256" key="1">
    <source>
        <dbReference type="SAM" id="MobiDB-lite"/>
    </source>
</evidence>
<evidence type="ECO:0000259" key="2">
    <source>
        <dbReference type="Pfam" id="PF23055"/>
    </source>
</evidence>
<dbReference type="PANTHER" id="PTHR33327:SF3">
    <property type="entry name" value="RNA-DIRECTED DNA POLYMERASE"/>
    <property type="match status" value="1"/>
</dbReference>
<reference evidence="3" key="1">
    <citation type="submission" date="2021-08" db="EMBL/GenBank/DDBJ databases">
        <authorList>
            <person name="Misof B."/>
            <person name="Oliver O."/>
            <person name="Podsiadlowski L."/>
            <person name="Donath A."/>
            <person name="Peters R."/>
            <person name="Mayer C."/>
            <person name="Rust J."/>
            <person name="Gunkel S."/>
            <person name="Lesny P."/>
            <person name="Martin S."/>
            <person name="Oeyen J.P."/>
            <person name="Petersen M."/>
            <person name="Panagiotis P."/>
            <person name="Wilbrandt J."/>
            <person name="Tanja T."/>
        </authorList>
    </citation>
    <scope>NUCLEOTIDE SEQUENCE</scope>
    <source>
        <strain evidence="3">GBR_01_08_01A</strain>
        <tissue evidence="3">Thorax + abdomen</tissue>
    </source>
</reference>
<dbReference type="EMBL" id="JAIFRP010004251">
    <property type="protein sequence ID" value="KAK2577589.1"/>
    <property type="molecule type" value="Genomic_DNA"/>
</dbReference>
<organism evidence="3 4">
    <name type="scientific">Odynerus spinipes</name>
    <dbReference type="NCBI Taxonomy" id="1348599"/>
    <lineage>
        <taxon>Eukaryota</taxon>
        <taxon>Metazoa</taxon>
        <taxon>Ecdysozoa</taxon>
        <taxon>Arthropoda</taxon>
        <taxon>Hexapoda</taxon>
        <taxon>Insecta</taxon>
        <taxon>Pterygota</taxon>
        <taxon>Neoptera</taxon>
        <taxon>Endopterygota</taxon>
        <taxon>Hymenoptera</taxon>
        <taxon>Apocrita</taxon>
        <taxon>Aculeata</taxon>
        <taxon>Vespoidea</taxon>
        <taxon>Vespidae</taxon>
        <taxon>Eumeninae</taxon>
        <taxon>Odynerus</taxon>
    </lineage>
</organism>
<dbReference type="Pfam" id="PF23055">
    <property type="entry name" value="DUF7041"/>
    <property type="match status" value="1"/>
</dbReference>
<feature type="domain" description="DUF7041" evidence="2">
    <location>
        <begin position="54"/>
        <end position="136"/>
    </location>
</feature>
<dbReference type="AlphaFoldDB" id="A0AAD9RD77"/>
<proteinExistence type="predicted"/>
<gene>
    <name evidence="3" type="ORF">KPH14_000906</name>
</gene>
<dbReference type="Proteomes" id="UP001258017">
    <property type="component" value="Unassembled WGS sequence"/>
</dbReference>
<sequence>MTLEHSPKSKISSETTSGPPTSSGIPVGQGVSDFLSINNEPTEVVAALRDMRLLPFIRTRPDVWFNILESRFRTYRVTSDLKKYDLALGQLDVDTLHQLTDIICREPQEGKYEHLKQTLIDRLSDSRVKQLHTLLTDLQLADRKPSELLRQMRDLAGETVSDEFLHSLWINRMPSSVRGILSVADTSNLNNLAALADEVLDYTTSSCMMTTSSSAVGESPLTLSSLSNLEHRLQNVEKQPYSRVPKFNLSPACELGLQHWWQRVGSLCRRFANPWQLSPEEAKTKEKDGAPDTETEDADPGGSQDFTDSERDSQRRKIPATAVRYLCTERDSSVSDRGASGSHSPISDRVEVRREYPLEEIDFSLLETRNSEMSAQLDFQAAIKCVKSFDGSSTDKLLDFLASCEFTFSITKEADKPALFAYIRNVKLEGKAAHEMRYKELNTFEDL</sequence>
<name>A0AAD9RD77_9HYME</name>
<feature type="region of interest" description="Disordered" evidence="1">
    <location>
        <begin position="279"/>
        <end position="316"/>
    </location>
</feature>
<comment type="caution">
    <text evidence="3">The sequence shown here is derived from an EMBL/GenBank/DDBJ whole genome shotgun (WGS) entry which is preliminary data.</text>
</comment>
<keyword evidence="4" id="KW-1185">Reference proteome</keyword>
<evidence type="ECO:0000313" key="3">
    <source>
        <dbReference type="EMBL" id="KAK2577589.1"/>
    </source>
</evidence>
<feature type="region of interest" description="Disordered" evidence="1">
    <location>
        <begin position="1"/>
        <end position="29"/>
    </location>
</feature>
<evidence type="ECO:0000313" key="4">
    <source>
        <dbReference type="Proteomes" id="UP001258017"/>
    </source>
</evidence>
<reference evidence="3" key="2">
    <citation type="journal article" date="2023" name="Commun. Biol.">
        <title>Intrasexual cuticular hydrocarbon dimorphism in a wasp sheds light on hydrocarbon biosynthesis genes in Hymenoptera.</title>
        <authorList>
            <person name="Moris V.C."/>
            <person name="Podsiadlowski L."/>
            <person name="Martin S."/>
            <person name="Oeyen J.P."/>
            <person name="Donath A."/>
            <person name="Petersen M."/>
            <person name="Wilbrandt J."/>
            <person name="Misof B."/>
            <person name="Liedtke D."/>
            <person name="Thamm M."/>
            <person name="Scheiner R."/>
            <person name="Schmitt T."/>
            <person name="Niehuis O."/>
        </authorList>
    </citation>
    <scope>NUCLEOTIDE SEQUENCE</scope>
    <source>
        <strain evidence="3">GBR_01_08_01A</strain>
    </source>
</reference>